<feature type="region of interest" description="Disordered" evidence="1">
    <location>
        <begin position="1"/>
        <end position="74"/>
    </location>
</feature>
<protein>
    <submittedName>
        <fullName evidence="2">Uncharacterized protein</fullName>
    </submittedName>
</protein>
<feature type="compositionally biased region" description="Gly residues" evidence="1">
    <location>
        <begin position="9"/>
        <end position="21"/>
    </location>
</feature>
<sequence length="101" mass="9978">MVPAVAAGIGAGSGTTGGGGRHAPILRPGAALRLSAAARRGRAGGTPAHRRAPAEALRWAGEPPDEGSPGSPLVRGLGVRLVSRSGGRHLVRRAAGRAVGR</sequence>
<dbReference type="Proteomes" id="UP000245051">
    <property type="component" value="Chromosome"/>
</dbReference>
<evidence type="ECO:0000313" key="3">
    <source>
        <dbReference type="Proteomes" id="UP000245051"/>
    </source>
</evidence>
<name>A0ABN5KM58_9ACTN</name>
<reference evidence="2 3" key="1">
    <citation type="submission" date="2018-05" db="EMBL/GenBank/DDBJ databases">
        <title>Complete genome sequence of the Type Strain of Streptomyces spongiicola HNM0071, the producer of staurosporine.</title>
        <authorList>
            <person name="Zhou S."/>
            <person name="Huang X."/>
        </authorList>
    </citation>
    <scope>NUCLEOTIDE SEQUENCE [LARGE SCALE GENOMIC DNA]</scope>
    <source>
        <strain evidence="2 3">HNM0071</strain>
    </source>
</reference>
<accession>A0ABN5KM58</accession>
<proteinExistence type="predicted"/>
<keyword evidence="3" id="KW-1185">Reference proteome</keyword>
<dbReference type="EMBL" id="CP029254">
    <property type="protein sequence ID" value="AWK11282.1"/>
    <property type="molecule type" value="Genomic_DNA"/>
</dbReference>
<evidence type="ECO:0000256" key="1">
    <source>
        <dbReference type="SAM" id="MobiDB-lite"/>
    </source>
</evidence>
<evidence type="ECO:0000313" key="2">
    <source>
        <dbReference type="EMBL" id="AWK11282.1"/>
    </source>
</evidence>
<organism evidence="2 3">
    <name type="scientific">Streptomyces spongiicola</name>
    <dbReference type="NCBI Taxonomy" id="1690221"/>
    <lineage>
        <taxon>Bacteria</taxon>
        <taxon>Bacillati</taxon>
        <taxon>Actinomycetota</taxon>
        <taxon>Actinomycetes</taxon>
        <taxon>Kitasatosporales</taxon>
        <taxon>Streptomycetaceae</taxon>
        <taxon>Streptomyces</taxon>
    </lineage>
</organism>
<feature type="compositionally biased region" description="Low complexity" evidence="1">
    <location>
        <begin position="26"/>
        <end position="38"/>
    </location>
</feature>
<gene>
    <name evidence="2" type="ORF">DDQ41_22875</name>
</gene>